<dbReference type="InterPro" id="IPR051965">
    <property type="entry name" value="ChromReg_NeuronalGeneExpr"/>
</dbReference>
<dbReference type="GO" id="GO:0003677">
    <property type="term" value="F:DNA binding"/>
    <property type="evidence" value="ECO:0007669"/>
    <property type="project" value="UniProtKB-UniRule"/>
</dbReference>
<dbReference type="PANTHER" id="PTHR46040:SF4">
    <property type="entry name" value="HMG BOX DOMAIN-CONTAINING PROTEIN"/>
    <property type="match status" value="1"/>
</dbReference>
<evidence type="ECO:0000259" key="5">
    <source>
        <dbReference type="PROSITE" id="PS50118"/>
    </source>
</evidence>
<keyword evidence="7" id="KW-1185">Reference proteome</keyword>
<feature type="region of interest" description="Disordered" evidence="4">
    <location>
        <begin position="160"/>
        <end position="184"/>
    </location>
</feature>
<keyword evidence="2 3" id="KW-0539">Nucleus</keyword>
<dbReference type="Pfam" id="PF00505">
    <property type="entry name" value="HMG_box"/>
    <property type="match status" value="1"/>
</dbReference>
<feature type="region of interest" description="Disordered" evidence="4">
    <location>
        <begin position="257"/>
        <end position="277"/>
    </location>
</feature>
<evidence type="ECO:0000256" key="4">
    <source>
        <dbReference type="SAM" id="MobiDB-lite"/>
    </source>
</evidence>
<dbReference type="OrthoDB" id="3213154at2759"/>
<evidence type="ECO:0000256" key="1">
    <source>
        <dbReference type="ARBA" id="ARBA00023125"/>
    </source>
</evidence>
<dbReference type="CDD" id="cd21980">
    <property type="entry name" value="HMG-box_HMG20"/>
    <property type="match status" value="1"/>
</dbReference>
<dbReference type="SUPFAM" id="SSF57667">
    <property type="entry name" value="beta-beta-alpha zinc fingers"/>
    <property type="match status" value="1"/>
</dbReference>
<name>A0A7I8VU52_9ANNE</name>
<dbReference type="PRINTS" id="PR00886">
    <property type="entry name" value="HIGHMOBLTY12"/>
</dbReference>
<evidence type="ECO:0000256" key="3">
    <source>
        <dbReference type="PROSITE-ProRule" id="PRU00267"/>
    </source>
</evidence>
<dbReference type="SUPFAM" id="SSF47095">
    <property type="entry name" value="HMG-box"/>
    <property type="match status" value="1"/>
</dbReference>
<dbReference type="Gene3D" id="3.30.160.60">
    <property type="entry name" value="Classic Zinc Finger"/>
    <property type="match status" value="1"/>
</dbReference>
<evidence type="ECO:0000256" key="2">
    <source>
        <dbReference type="ARBA" id="ARBA00023242"/>
    </source>
</evidence>
<dbReference type="SMART" id="SM00398">
    <property type="entry name" value="HMG"/>
    <property type="match status" value="1"/>
</dbReference>
<dbReference type="PANTHER" id="PTHR46040">
    <property type="entry name" value="HIGH MOBILITY GROUP PROTEIN 2"/>
    <property type="match status" value="1"/>
</dbReference>
<dbReference type="InterPro" id="IPR036910">
    <property type="entry name" value="HMG_box_dom_sf"/>
</dbReference>
<keyword evidence="1 3" id="KW-0238">DNA-binding</keyword>
<dbReference type="InterPro" id="IPR036236">
    <property type="entry name" value="Znf_C2H2_sf"/>
</dbReference>
<dbReference type="Proteomes" id="UP000549394">
    <property type="component" value="Unassembled WGS sequence"/>
</dbReference>
<dbReference type="InterPro" id="IPR013087">
    <property type="entry name" value="Znf_C2H2_type"/>
</dbReference>
<dbReference type="AlphaFoldDB" id="A0A7I8VU52"/>
<dbReference type="PROSITE" id="PS50118">
    <property type="entry name" value="HMG_BOX_2"/>
    <property type="match status" value="1"/>
</dbReference>
<comment type="caution">
    <text evidence="6">The sequence shown here is derived from an EMBL/GenBank/DDBJ whole genome shotgun (WGS) entry which is preliminary data.</text>
</comment>
<dbReference type="InterPro" id="IPR009071">
    <property type="entry name" value="HMG_box_dom"/>
</dbReference>
<proteinExistence type="predicted"/>
<dbReference type="Gene3D" id="1.10.30.10">
    <property type="entry name" value="High mobility group box domain"/>
    <property type="match status" value="1"/>
</dbReference>
<organism evidence="6 7">
    <name type="scientific">Dimorphilus gyrociliatus</name>
    <dbReference type="NCBI Taxonomy" id="2664684"/>
    <lineage>
        <taxon>Eukaryota</taxon>
        <taxon>Metazoa</taxon>
        <taxon>Spiralia</taxon>
        <taxon>Lophotrochozoa</taxon>
        <taxon>Annelida</taxon>
        <taxon>Polychaeta</taxon>
        <taxon>Polychaeta incertae sedis</taxon>
        <taxon>Dinophilidae</taxon>
        <taxon>Dimorphilus</taxon>
    </lineage>
</organism>
<evidence type="ECO:0000313" key="7">
    <source>
        <dbReference type="Proteomes" id="UP000549394"/>
    </source>
</evidence>
<protein>
    <submittedName>
        <fullName evidence="6">DgyrCDS8405</fullName>
    </submittedName>
</protein>
<dbReference type="EMBL" id="CAJFCJ010000011">
    <property type="protein sequence ID" value="CAD5119822.1"/>
    <property type="molecule type" value="Genomic_DNA"/>
</dbReference>
<dbReference type="GO" id="GO:0005634">
    <property type="term" value="C:nucleus"/>
    <property type="evidence" value="ECO:0007669"/>
    <property type="project" value="UniProtKB-UniRule"/>
</dbReference>
<feature type="compositionally biased region" description="Basic residues" evidence="4">
    <location>
        <begin position="171"/>
        <end position="184"/>
    </location>
</feature>
<feature type="DNA-binding region" description="HMG box" evidence="3">
    <location>
        <begin position="192"/>
        <end position="260"/>
    </location>
</feature>
<feature type="domain" description="HMG box" evidence="5">
    <location>
        <begin position="192"/>
        <end position="260"/>
    </location>
</feature>
<accession>A0A7I8VU52</accession>
<sequence>MEDLSCPVTFSSNPTSTVILSESPLSLNSFCVDNDKSDIFTDKLDCVTSSNFISDSNVVVDSRSLLYCSDLSSNVTFSNLPELSNSAMLEECHQQEGDPIHFPSINGNLVGGENDETQLFHIETEEVGDGVNLDNISDQYTFVTTEPLVNDRADITINEYESEELAEPPKEKKKGGWPKGKKRKMELIDKAPRAPMSGYVIFSSRKRSKLKEENPNKTFTEITKMLGNEWSAMSEEDKQGYLEEAEKDKERYLREMKEYRNSENYPNGVEPNTDEEDDDNNLYCSVCDVCFVSAHNKREHLLGKIHFDKVTQNYNKDLLRQKNEKEKQEKELRDSFLTRKDIDHLDLNWFSEVLMKKNTGWHTFLDTFIARSGVTDCNAL</sequence>
<reference evidence="6 7" key="1">
    <citation type="submission" date="2020-08" db="EMBL/GenBank/DDBJ databases">
        <authorList>
            <person name="Hejnol A."/>
        </authorList>
    </citation>
    <scope>NUCLEOTIDE SEQUENCE [LARGE SCALE GENOMIC DNA]</scope>
</reference>
<dbReference type="PROSITE" id="PS00028">
    <property type="entry name" value="ZINC_FINGER_C2H2_1"/>
    <property type="match status" value="1"/>
</dbReference>
<evidence type="ECO:0000313" key="6">
    <source>
        <dbReference type="EMBL" id="CAD5119822.1"/>
    </source>
</evidence>
<dbReference type="GO" id="GO:0010468">
    <property type="term" value="P:regulation of gene expression"/>
    <property type="evidence" value="ECO:0007669"/>
    <property type="project" value="TreeGrafter"/>
</dbReference>
<gene>
    <name evidence="6" type="ORF">DGYR_LOCUS8009</name>
</gene>